<name>A0A6S8KMD4_DUNTE</name>
<feature type="compositionally biased region" description="Low complexity" evidence="1">
    <location>
        <begin position="66"/>
        <end position="82"/>
    </location>
</feature>
<dbReference type="AlphaFoldDB" id="A0A6S8KMD4"/>
<feature type="region of interest" description="Disordered" evidence="1">
    <location>
        <begin position="1"/>
        <end position="164"/>
    </location>
</feature>
<dbReference type="EMBL" id="HBIP01018807">
    <property type="protein sequence ID" value="CAE0496059.1"/>
    <property type="molecule type" value="Transcribed_RNA"/>
</dbReference>
<sequence>MTGIKQAPSFSSPQDSPRAKARSPLSPFKEGALEASSHRPATAGPRMAPLQEAPPQGPSYPPTPLHPSHSSPSPNASCTSSPVTSSRPGTGRRQPPKYPPPNFQYCKRDLLEEHARLQAEQAEPHLDPVQQMLQQQLPPHLSPRLHPGSYQPLPRTRPSTARPS</sequence>
<proteinExistence type="predicted"/>
<organism evidence="2">
    <name type="scientific">Dunaliella tertiolecta</name>
    <name type="common">Green alga</name>
    <dbReference type="NCBI Taxonomy" id="3047"/>
    <lineage>
        <taxon>Eukaryota</taxon>
        <taxon>Viridiplantae</taxon>
        <taxon>Chlorophyta</taxon>
        <taxon>core chlorophytes</taxon>
        <taxon>Chlorophyceae</taxon>
        <taxon>CS clade</taxon>
        <taxon>Chlamydomonadales</taxon>
        <taxon>Dunaliellaceae</taxon>
        <taxon>Dunaliella</taxon>
    </lineage>
</organism>
<feature type="compositionally biased region" description="Low complexity" evidence="1">
    <location>
        <begin position="127"/>
        <end position="147"/>
    </location>
</feature>
<evidence type="ECO:0000313" key="2">
    <source>
        <dbReference type="EMBL" id="CAE0496059.1"/>
    </source>
</evidence>
<feature type="compositionally biased region" description="Basic and acidic residues" evidence="1">
    <location>
        <begin position="106"/>
        <end position="126"/>
    </location>
</feature>
<evidence type="ECO:0000313" key="3">
    <source>
        <dbReference type="EMBL" id="CAE0496060.1"/>
    </source>
</evidence>
<protein>
    <submittedName>
        <fullName evidence="2">Uncharacterized protein</fullName>
    </submittedName>
</protein>
<gene>
    <name evidence="2" type="ORF">DTER00134_LOCUS11132</name>
    <name evidence="3" type="ORF">DTER00134_LOCUS11133</name>
</gene>
<dbReference type="EMBL" id="HBIP01018808">
    <property type="protein sequence ID" value="CAE0496060.1"/>
    <property type="molecule type" value="Transcribed_RNA"/>
</dbReference>
<reference evidence="2" key="1">
    <citation type="submission" date="2021-01" db="EMBL/GenBank/DDBJ databases">
        <authorList>
            <person name="Corre E."/>
            <person name="Pelletier E."/>
            <person name="Niang G."/>
            <person name="Scheremetjew M."/>
            <person name="Finn R."/>
            <person name="Kale V."/>
            <person name="Holt S."/>
            <person name="Cochrane G."/>
            <person name="Meng A."/>
            <person name="Brown T."/>
            <person name="Cohen L."/>
        </authorList>
    </citation>
    <scope>NUCLEOTIDE SEQUENCE</scope>
    <source>
        <strain evidence="2">CCMP1320</strain>
    </source>
</reference>
<accession>A0A6S8KMD4</accession>
<feature type="compositionally biased region" description="Pro residues" evidence="1">
    <location>
        <begin position="55"/>
        <end position="65"/>
    </location>
</feature>
<evidence type="ECO:0000256" key="1">
    <source>
        <dbReference type="SAM" id="MobiDB-lite"/>
    </source>
</evidence>